<keyword evidence="4 9" id="KW-0547">Nucleotide-binding</keyword>
<comment type="subunit">
    <text evidence="9">Homohexamer. The hexameric complex has a two-ring architecture resembling a top hat that caps the 20S proteasome core at one or both ends. Upon ATP-binding, the C-terminus of PAN interacts with the alpha-rings of the proteasome core by binding to the intersubunit pockets.</text>
</comment>
<dbReference type="PANTHER" id="PTHR23073">
    <property type="entry name" value="26S PROTEASOME REGULATORY SUBUNIT"/>
    <property type="match status" value="1"/>
</dbReference>
<organism evidence="12 13">
    <name type="scientific">Hyperthermus butylicus (strain DSM 5456 / JCM 9403 / PLM1-5)</name>
    <dbReference type="NCBI Taxonomy" id="415426"/>
    <lineage>
        <taxon>Archaea</taxon>
        <taxon>Thermoproteota</taxon>
        <taxon>Thermoprotei</taxon>
        <taxon>Desulfurococcales</taxon>
        <taxon>Pyrodictiaceae</taxon>
        <taxon>Hyperthermus</taxon>
    </lineage>
</organism>
<dbReference type="InterPro" id="IPR050221">
    <property type="entry name" value="26S_Proteasome_ATPase"/>
</dbReference>
<reference evidence="12 13" key="1">
    <citation type="journal article" date="2007" name="Archaea">
        <title>The genome of Hyperthermus butylicus: a sulfur-reducing, peptide fermenting, neutrophilic Crenarchaeote growing up to 108 degrees C.</title>
        <authorList>
            <person name="Brugger K."/>
            <person name="Chen L."/>
            <person name="Stark M."/>
            <person name="Zibat A."/>
            <person name="Redder P."/>
            <person name="Ruepp A."/>
            <person name="Awayez M."/>
            <person name="She Q."/>
            <person name="Garrett R.A."/>
            <person name="Klenk H.P."/>
        </authorList>
    </citation>
    <scope>NUCLEOTIDE SEQUENCE [LARGE SCALE GENOMIC DNA]</scope>
    <source>
        <strain evidence="13">DSM 5456 / JCM 9403 / PLM1-5</strain>
    </source>
</reference>
<keyword evidence="13" id="KW-1185">Reference proteome</keyword>
<dbReference type="NCBIfam" id="NF003069">
    <property type="entry name" value="PRK03992.1"/>
    <property type="match status" value="1"/>
</dbReference>
<dbReference type="RefSeq" id="WP_011822295.1">
    <property type="nucleotide sequence ID" value="NC_008818.1"/>
</dbReference>
<evidence type="ECO:0000256" key="7">
    <source>
        <dbReference type="ARBA" id="ARBA00023054"/>
    </source>
</evidence>
<accession>A2BLW6</accession>
<dbReference type="GeneID" id="4782137"/>
<feature type="binding site" evidence="9">
    <location>
        <position position="314"/>
    </location>
    <ligand>
        <name>ATP</name>
        <dbReference type="ChEBI" id="CHEBI:30616"/>
    </ligand>
</feature>
<dbReference type="Gene3D" id="1.10.8.60">
    <property type="match status" value="1"/>
</dbReference>
<dbReference type="InterPro" id="IPR003593">
    <property type="entry name" value="AAA+_ATPase"/>
</dbReference>
<dbReference type="Gene3D" id="2.40.50.140">
    <property type="entry name" value="Nucleic acid-binding proteins"/>
    <property type="match status" value="1"/>
</dbReference>
<feature type="domain" description="AAA+ ATPase" evidence="11">
    <location>
        <begin position="164"/>
        <end position="303"/>
    </location>
</feature>
<evidence type="ECO:0000313" key="12">
    <source>
        <dbReference type="EMBL" id="ABM80977.1"/>
    </source>
</evidence>
<comment type="similarity">
    <text evidence="2 9 10">Belongs to the AAA ATPase family.</text>
</comment>
<dbReference type="SUPFAM" id="SSF52540">
    <property type="entry name" value="P-loop containing nucleoside triphosphate hydrolases"/>
    <property type="match status" value="1"/>
</dbReference>
<evidence type="ECO:0000313" key="13">
    <source>
        <dbReference type="Proteomes" id="UP000002593"/>
    </source>
</evidence>
<dbReference type="SMART" id="SM00382">
    <property type="entry name" value="AAA"/>
    <property type="match status" value="1"/>
</dbReference>
<keyword evidence="3 9" id="KW-0963">Cytoplasm</keyword>
<dbReference type="NCBIfam" id="TIGR01242">
    <property type="entry name" value="proteasome-activating nucleotidase"/>
    <property type="match status" value="1"/>
</dbReference>
<dbReference type="eggNOG" id="arCOG01306">
    <property type="taxonomic scope" value="Archaea"/>
</dbReference>
<keyword evidence="5 9" id="KW-0067">ATP-binding</keyword>
<dbReference type="GO" id="GO:0016887">
    <property type="term" value="F:ATP hydrolysis activity"/>
    <property type="evidence" value="ECO:0007669"/>
    <property type="project" value="UniProtKB-UniRule"/>
</dbReference>
<evidence type="ECO:0000256" key="1">
    <source>
        <dbReference type="ARBA" id="ARBA00004496"/>
    </source>
</evidence>
<evidence type="ECO:0000256" key="8">
    <source>
        <dbReference type="ARBA" id="ARBA00023186"/>
    </source>
</evidence>
<dbReference type="GO" id="GO:0022623">
    <property type="term" value="C:proteasome-activating nucleotidase complex"/>
    <property type="evidence" value="ECO:0007669"/>
    <property type="project" value="UniProtKB-UniRule"/>
</dbReference>
<feature type="coiled-coil region" evidence="9">
    <location>
        <begin position="10"/>
        <end position="44"/>
    </location>
</feature>
<evidence type="ECO:0000256" key="9">
    <source>
        <dbReference type="HAMAP-Rule" id="MF_00553"/>
    </source>
</evidence>
<comment type="subcellular location">
    <subcellularLocation>
        <location evidence="1 9">Cytoplasm</location>
    </subcellularLocation>
</comment>
<evidence type="ECO:0000256" key="6">
    <source>
        <dbReference type="ARBA" id="ARBA00022942"/>
    </source>
</evidence>
<dbReference type="InterPro" id="IPR012340">
    <property type="entry name" value="NA-bd_OB-fold"/>
</dbReference>
<comment type="domain">
    <text evidence="9">Consists of three main regions, an N-terminal coiled-coil domain that may assist in substrate recognition, an interdomain involved in PAN hexamerization, and a C-terminal ATPase domain of the AAA type.</text>
</comment>
<dbReference type="HOGENOM" id="CLU_000688_2_2_2"/>
<evidence type="ECO:0000256" key="3">
    <source>
        <dbReference type="ARBA" id="ARBA00022490"/>
    </source>
</evidence>
<evidence type="ECO:0000256" key="2">
    <source>
        <dbReference type="ARBA" id="ARBA00006914"/>
    </source>
</evidence>
<evidence type="ECO:0000256" key="5">
    <source>
        <dbReference type="ARBA" id="ARBA00022840"/>
    </source>
</evidence>
<name>A2BLW6_HYPBU</name>
<keyword evidence="7 9" id="KW-0175">Coiled coil</keyword>
<dbReference type="Pfam" id="PF00004">
    <property type="entry name" value="AAA"/>
    <property type="match status" value="1"/>
</dbReference>
<dbReference type="FunFam" id="3.40.50.300:FF:000033">
    <property type="entry name" value="26S protease regulatory subunit 6B"/>
    <property type="match status" value="1"/>
</dbReference>
<dbReference type="Proteomes" id="UP000002593">
    <property type="component" value="Chromosome"/>
</dbReference>
<keyword evidence="6 9" id="KW-0647">Proteasome</keyword>
<dbReference type="HAMAP" id="MF_00553">
    <property type="entry name" value="PAN"/>
    <property type="match status" value="1"/>
</dbReference>
<evidence type="ECO:0000256" key="4">
    <source>
        <dbReference type="ARBA" id="ARBA00022741"/>
    </source>
</evidence>
<keyword evidence="8 9" id="KW-0143">Chaperone</keyword>
<dbReference type="OrthoDB" id="77269at2157"/>
<dbReference type="EnsemblBacteria" id="ABM80977">
    <property type="protein sequence ID" value="ABM80977"/>
    <property type="gene ID" value="Hbut_1140"/>
</dbReference>
<evidence type="ECO:0000256" key="10">
    <source>
        <dbReference type="RuleBase" id="RU003651"/>
    </source>
</evidence>
<dbReference type="GO" id="GO:0005737">
    <property type="term" value="C:cytoplasm"/>
    <property type="evidence" value="ECO:0007669"/>
    <property type="project" value="UniProtKB-SubCell"/>
</dbReference>
<protein>
    <recommendedName>
        <fullName evidence="9">Proteasome-activating nucleotidase</fullName>
        <shortName evidence="9">PAN</shortName>
    </recommendedName>
    <alternativeName>
        <fullName evidence="9">Proteasomal ATPase</fullName>
    </alternativeName>
    <alternativeName>
        <fullName evidence="9">Proteasome regulatory ATPase</fullName>
    </alternativeName>
    <alternativeName>
        <fullName evidence="9">Proteasome regulatory particle</fullName>
    </alternativeName>
</protein>
<dbReference type="GO" id="GO:0005524">
    <property type="term" value="F:ATP binding"/>
    <property type="evidence" value="ECO:0007669"/>
    <property type="project" value="UniProtKB-UniRule"/>
</dbReference>
<dbReference type="InterPro" id="IPR023501">
    <property type="entry name" value="Nucleotidase_PAN"/>
</dbReference>
<dbReference type="InterPro" id="IPR041569">
    <property type="entry name" value="AAA_lid_3"/>
</dbReference>
<dbReference type="GO" id="GO:0010498">
    <property type="term" value="P:proteasomal protein catabolic process"/>
    <property type="evidence" value="ECO:0007669"/>
    <property type="project" value="UniProtKB-UniRule"/>
</dbReference>
<dbReference type="Pfam" id="PF16450">
    <property type="entry name" value="Prot_ATP_ID_OB_C"/>
    <property type="match status" value="1"/>
</dbReference>
<dbReference type="Pfam" id="PF17862">
    <property type="entry name" value="AAA_lid_3"/>
    <property type="match status" value="1"/>
</dbReference>
<dbReference type="Gene3D" id="3.40.50.300">
    <property type="entry name" value="P-loop containing nucleotide triphosphate hydrolases"/>
    <property type="match status" value="1"/>
</dbReference>
<dbReference type="GO" id="GO:0043335">
    <property type="term" value="P:protein unfolding"/>
    <property type="evidence" value="ECO:0007669"/>
    <property type="project" value="UniProtKB-UniRule"/>
</dbReference>
<dbReference type="InterPro" id="IPR003959">
    <property type="entry name" value="ATPase_AAA_core"/>
</dbReference>
<dbReference type="InterPro" id="IPR032501">
    <property type="entry name" value="Prot_ATP_ID_OB_2nd"/>
</dbReference>
<gene>
    <name evidence="9" type="primary">pan</name>
    <name evidence="12" type="ordered locus">Hbut_1140</name>
</gene>
<comment type="function">
    <text evidence="9">ATPase which is responsible for recognizing, binding, unfolding and translocation of substrate proteins into the archaeal 20S proteasome core particle. Is essential for opening the gate of the 20S proteasome via an interaction with its C-terminus, thereby allowing substrate entry and access to the site of proteolysis. Thus, the C-termini of the proteasomal ATPase function like a 'key in a lock' to induce gate opening and therefore regulate proteolysis. Unfolding activity requires energy from ATP hydrolysis, whereas ATP binding alone promotes ATPase-20S proteasome association which triggers gate opening, and supports translocation of unfolded substrates.</text>
</comment>
<evidence type="ECO:0000259" key="11">
    <source>
        <dbReference type="SMART" id="SM00382"/>
    </source>
</evidence>
<dbReference type="InterPro" id="IPR003960">
    <property type="entry name" value="ATPase_AAA_CS"/>
</dbReference>
<dbReference type="AlphaFoldDB" id="A2BLW6"/>
<dbReference type="STRING" id="415426.Hbut_1140"/>
<proteinExistence type="inferred from homology"/>
<sequence>MQYSDANDHEAYLRKYIQQLERRVRELEAERSELRRELRRYRIEVDKLLSPPLIEAVVLSVLPDGRVVVKSSTGPNLVVNVSSNVDVSKLVPGAYVALNQRGSTIVEVLPEREDPYVKAMEVVDRPKVTFDDIGGLEEQKRELYEAIILPLKKPELFRELGIEPPKGVLLYGPPGCGKTLLAKAVASMTNATFIRVVASEFVHKYVGEGARIVREVFKLARRKAPSIIFIDEIDAIAAKRIDLGTSGEREIQRTLMQLLAELDGFDPLGDVKVIAATNRIDILDPALLRPGRFDRLIYVPPPDEKGRLEIFRIHTRRMKLGEDVDLAYLAKITEGATGADIRAIVMEAGYNALRAGRRVVMMEDFLAAVEKVMKKRRRPYATMPEYLDEAPTRATTSSEAAVMHI</sequence>
<dbReference type="KEGG" id="hbu:Hbut_1140"/>
<dbReference type="InterPro" id="IPR027417">
    <property type="entry name" value="P-loop_NTPase"/>
</dbReference>
<feature type="binding site" evidence="9">
    <location>
        <begin position="175"/>
        <end position="180"/>
    </location>
    <ligand>
        <name>ATP</name>
        <dbReference type="ChEBI" id="CHEBI:30616"/>
    </ligand>
</feature>
<dbReference type="EMBL" id="CP000493">
    <property type="protein sequence ID" value="ABM80977.1"/>
    <property type="molecule type" value="Genomic_DNA"/>
</dbReference>
<dbReference type="PROSITE" id="PS00674">
    <property type="entry name" value="AAA"/>
    <property type="match status" value="1"/>
</dbReference>